<dbReference type="EMBL" id="CAFBRD010000148">
    <property type="protein sequence ID" value="CAB5078670.1"/>
    <property type="molecule type" value="Genomic_DNA"/>
</dbReference>
<gene>
    <name evidence="2" type="ORF">UFOPK4371_01823</name>
</gene>
<evidence type="ECO:0000313" key="2">
    <source>
        <dbReference type="EMBL" id="CAB5078670.1"/>
    </source>
</evidence>
<accession>A0A6J7VKY5</accession>
<dbReference type="AlphaFoldDB" id="A0A6J7VKY5"/>
<name>A0A6J7VKY5_9ZZZZ</name>
<proteinExistence type="predicted"/>
<reference evidence="2" key="1">
    <citation type="submission" date="2020-05" db="EMBL/GenBank/DDBJ databases">
        <authorList>
            <person name="Chiriac C."/>
            <person name="Salcher M."/>
            <person name="Ghai R."/>
            <person name="Kavagutti S V."/>
        </authorList>
    </citation>
    <scope>NUCLEOTIDE SEQUENCE</scope>
</reference>
<feature type="compositionally biased region" description="Basic residues" evidence="1">
    <location>
        <begin position="1"/>
        <end position="11"/>
    </location>
</feature>
<feature type="region of interest" description="Disordered" evidence="1">
    <location>
        <begin position="1"/>
        <end position="23"/>
    </location>
</feature>
<sequence length="102" mass="11491">MTRRVSKGRSRRTGDRRDAGESEQQMLVAAFARPTGTGAHLELRRRVPLLRPWTAVHAKAALRVVPWSNATDQSHRYRFAIAYSTVRFGLHLLARSSPRIGA</sequence>
<protein>
    <submittedName>
        <fullName evidence="2">Unannotated protein</fullName>
    </submittedName>
</protein>
<evidence type="ECO:0000256" key="1">
    <source>
        <dbReference type="SAM" id="MobiDB-lite"/>
    </source>
</evidence>
<organism evidence="2">
    <name type="scientific">freshwater metagenome</name>
    <dbReference type="NCBI Taxonomy" id="449393"/>
    <lineage>
        <taxon>unclassified sequences</taxon>
        <taxon>metagenomes</taxon>
        <taxon>ecological metagenomes</taxon>
    </lineage>
</organism>